<sequence length="327" mass="36373">MKDVAQSVGVSVTTVSHALNGTRFVDQATKNRVLKCVQELGYVPNILAQSLKGKGTKTIGIIVSDISETFFSEIVKSIEKTAGEEGYNIMLCDSEGSSEKEDLYIHLLLQKGADGLIIAPVDQYKEFQWENQTSKPYVQIDRKIQKAKGSFIGIDNAGSAQRAVEILIENGCQKIGFIGYKDLFYTMGERRRGYLNALESAGLPPYQFISEHRGESLDSLAVWMRQVCPDGLLCTNEVLSYYALLAAEENKVDVPQDLKIIGYDDARWLSLLKTPLTVLRQPTEEIGRSAIQKIIELIGGTCPEGRKDIIHNWEMVVRESCGSQNKK</sequence>
<dbReference type="AlphaFoldDB" id="A0A5C1QRK4"/>
<keyword evidence="2" id="KW-0238">DNA-binding</keyword>
<dbReference type="OrthoDB" id="9784962at2"/>
<dbReference type="SMART" id="SM00354">
    <property type="entry name" value="HTH_LACI"/>
    <property type="match status" value="1"/>
</dbReference>
<dbReference type="GO" id="GO:0000976">
    <property type="term" value="F:transcription cis-regulatory region binding"/>
    <property type="evidence" value="ECO:0007669"/>
    <property type="project" value="TreeGrafter"/>
</dbReference>
<dbReference type="CDD" id="cd06267">
    <property type="entry name" value="PBP1_LacI_sugar_binding-like"/>
    <property type="match status" value="1"/>
</dbReference>
<dbReference type="InterPro" id="IPR000843">
    <property type="entry name" value="HTH_LacI"/>
</dbReference>
<evidence type="ECO:0000259" key="4">
    <source>
        <dbReference type="PROSITE" id="PS50932"/>
    </source>
</evidence>
<evidence type="ECO:0000313" key="6">
    <source>
        <dbReference type="Proteomes" id="UP000324209"/>
    </source>
</evidence>
<name>A0A5C1QRK4_9SPIO</name>
<dbReference type="SUPFAM" id="SSF53822">
    <property type="entry name" value="Periplasmic binding protein-like I"/>
    <property type="match status" value="1"/>
</dbReference>
<dbReference type="Gene3D" id="3.40.50.2300">
    <property type="match status" value="2"/>
</dbReference>
<dbReference type="Proteomes" id="UP000324209">
    <property type="component" value="Chromosome"/>
</dbReference>
<keyword evidence="3" id="KW-0804">Transcription</keyword>
<dbReference type="SUPFAM" id="SSF47413">
    <property type="entry name" value="lambda repressor-like DNA-binding domains"/>
    <property type="match status" value="1"/>
</dbReference>
<dbReference type="PROSITE" id="PS00356">
    <property type="entry name" value="HTH_LACI_1"/>
    <property type="match status" value="1"/>
</dbReference>
<dbReference type="InterPro" id="IPR046335">
    <property type="entry name" value="LacI/GalR-like_sensor"/>
</dbReference>
<dbReference type="InterPro" id="IPR010982">
    <property type="entry name" value="Lambda_DNA-bd_dom_sf"/>
</dbReference>
<dbReference type="GO" id="GO:0003700">
    <property type="term" value="F:DNA-binding transcription factor activity"/>
    <property type="evidence" value="ECO:0007669"/>
    <property type="project" value="TreeGrafter"/>
</dbReference>
<protein>
    <submittedName>
        <fullName evidence="5">LacI family transcriptional regulator</fullName>
    </submittedName>
</protein>
<keyword evidence="6" id="KW-1185">Reference proteome</keyword>
<dbReference type="Pfam" id="PF13377">
    <property type="entry name" value="Peripla_BP_3"/>
    <property type="match status" value="1"/>
</dbReference>
<dbReference type="Gene3D" id="1.10.260.40">
    <property type="entry name" value="lambda repressor-like DNA-binding domains"/>
    <property type="match status" value="1"/>
</dbReference>
<dbReference type="RefSeq" id="WP_149486793.1">
    <property type="nucleotide sequence ID" value="NZ_CP036150.1"/>
</dbReference>
<evidence type="ECO:0000256" key="2">
    <source>
        <dbReference type="ARBA" id="ARBA00023125"/>
    </source>
</evidence>
<evidence type="ECO:0000256" key="1">
    <source>
        <dbReference type="ARBA" id="ARBA00023015"/>
    </source>
</evidence>
<dbReference type="PROSITE" id="PS50932">
    <property type="entry name" value="HTH_LACI_2"/>
    <property type="match status" value="1"/>
</dbReference>
<evidence type="ECO:0000256" key="3">
    <source>
        <dbReference type="ARBA" id="ARBA00023163"/>
    </source>
</evidence>
<accession>A0A5C1QRK4</accession>
<dbReference type="InterPro" id="IPR028082">
    <property type="entry name" value="Peripla_BP_I"/>
</dbReference>
<dbReference type="PANTHER" id="PTHR30146:SF109">
    <property type="entry name" value="HTH-TYPE TRANSCRIPTIONAL REGULATOR GALS"/>
    <property type="match status" value="1"/>
</dbReference>
<gene>
    <name evidence="5" type="ORF">EXM22_12190</name>
</gene>
<evidence type="ECO:0000313" key="5">
    <source>
        <dbReference type="EMBL" id="QEN08712.1"/>
    </source>
</evidence>
<keyword evidence="1" id="KW-0805">Transcription regulation</keyword>
<reference evidence="5 6" key="1">
    <citation type="submission" date="2019-02" db="EMBL/GenBank/DDBJ databases">
        <title>Complete Genome Sequence and Methylome Analysis of free living Spirochaetas.</title>
        <authorList>
            <person name="Fomenkov A."/>
            <person name="Dubinina G."/>
            <person name="Leshcheva N."/>
            <person name="Mikheeva N."/>
            <person name="Grabovich M."/>
            <person name="Vincze T."/>
            <person name="Roberts R.J."/>
        </authorList>
    </citation>
    <scope>NUCLEOTIDE SEQUENCE [LARGE SCALE GENOMIC DNA]</scope>
    <source>
        <strain evidence="5 6">K2</strain>
    </source>
</reference>
<dbReference type="CDD" id="cd01392">
    <property type="entry name" value="HTH_LacI"/>
    <property type="match status" value="1"/>
</dbReference>
<dbReference type="PANTHER" id="PTHR30146">
    <property type="entry name" value="LACI-RELATED TRANSCRIPTIONAL REPRESSOR"/>
    <property type="match status" value="1"/>
</dbReference>
<feature type="domain" description="HTH lacI-type" evidence="4">
    <location>
        <begin position="1"/>
        <end position="53"/>
    </location>
</feature>
<dbReference type="EMBL" id="CP036150">
    <property type="protein sequence ID" value="QEN08712.1"/>
    <property type="molecule type" value="Genomic_DNA"/>
</dbReference>
<proteinExistence type="predicted"/>
<dbReference type="Pfam" id="PF00356">
    <property type="entry name" value="LacI"/>
    <property type="match status" value="1"/>
</dbReference>
<dbReference type="KEGG" id="ock:EXM22_12190"/>
<organism evidence="5 6">
    <name type="scientific">Oceanispirochaeta crateris</name>
    <dbReference type="NCBI Taxonomy" id="2518645"/>
    <lineage>
        <taxon>Bacteria</taxon>
        <taxon>Pseudomonadati</taxon>
        <taxon>Spirochaetota</taxon>
        <taxon>Spirochaetia</taxon>
        <taxon>Spirochaetales</taxon>
        <taxon>Spirochaetaceae</taxon>
        <taxon>Oceanispirochaeta</taxon>
    </lineage>
</organism>